<dbReference type="Proteomes" id="UP000798662">
    <property type="component" value="Chromosome 3"/>
</dbReference>
<organism evidence="1 2">
    <name type="scientific">Pyropia yezoensis</name>
    <name type="common">Susabi-nori</name>
    <name type="synonym">Porphyra yezoensis</name>
    <dbReference type="NCBI Taxonomy" id="2788"/>
    <lineage>
        <taxon>Eukaryota</taxon>
        <taxon>Rhodophyta</taxon>
        <taxon>Bangiophyceae</taxon>
        <taxon>Bangiales</taxon>
        <taxon>Bangiaceae</taxon>
        <taxon>Pyropia</taxon>
    </lineage>
</organism>
<sequence>MMEYRVRRIPTYTSSPVHWPPSAAPPGRTVAKLAVASRWRHARGPRSSSATAAPSLLLQCRGVGRVQCRIAVACRAAHPPPSPSPPQPFPPPPPPHLLLPPPPFLFLLLGRGHGPRAAPGAARHGGCGGGRRRGSGGGHPVVCRRGLGRLPDRGGGGRRPHVAGVAPLCDRNPAPARHGLPLARHARRLAAGGAGGRRRRRRCGPSRVLPLCRLAGGGGVPQLTGVDGGVADRLYHPPGRRAARAGARQPAEGHGGAFVDGPPPQPASGAALVGGHPHPLAAAGRAAPEFRSGAGRSCGGGGGRGTRVVVHLCPPSCAVKN</sequence>
<accession>A0ACC3CDG4</accession>
<gene>
    <name evidence="1" type="ORF">I4F81_010356</name>
</gene>
<reference evidence="1" key="1">
    <citation type="submission" date="2019-11" db="EMBL/GenBank/DDBJ databases">
        <title>Nori genome reveals adaptations in red seaweeds to the harsh intertidal environment.</title>
        <authorList>
            <person name="Wang D."/>
            <person name="Mao Y."/>
        </authorList>
    </citation>
    <scope>NUCLEOTIDE SEQUENCE</scope>
    <source>
        <tissue evidence="1">Gametophyte</tissue>
    </source>
</reference>
<comment type="caution">
    <text evidence="1">The sequence shown here is derived from an EMBL/GenBank/DDBJ whole genome shotgun (WGS) entry which is preliminary data.</text>
</comment>
<evidence type="ECO:0000313" key="1">
    <source>
        <dbReference type="EMBL" id="KAK1867858.1"/>
    </source>
</evidence>
<name>A0ACC3CDG4_PYRYE</name>
<keyword evidence="2" id="KW-1185">Reference proteome</keyword>
<dbReference type="EMBL" id="CM020620">
    <property type="protein sequence ID" value="KAK1867858.1"/>
    <property type="molecule type" value="Genomic_DNA"/>
</dbReference>
<proteinExistence type="predicted"/>
<evidence type="ECO:0000313" key="2">
    <source>
        <dbReference type="Proteomes" id="UP000798662"/>
    </source>
</evidence>
<protein>
    <submittedName>
        <fullName evidence="1">Uncharacterized protein</fullName>
    </submittedName>
</protein>